<evidence type="ECO:0000313" key="3">
    <source>
        <dbReference type="Proteomes" id="UP001412239"/>
    </source>
</evidence>
<gene>
    <name evidence="2" type="ORF">GSTUAT00002363001</name>
</gene>
<feature type="compositionally biased region" description="Pro residues" evidence="1">
    <location>
        <begin position="71"/>
        <end position="80"/>
    </location>
</feature>
<proteinExistence type="predicted"/>
<feature type="non-terminal residue" evidence="2">
    <location>
        <position position="1"/>
    </location>
</feature>
<dbReference type="Proteomes" id="UP001412239">
    <property type="component" value="Unassembled WGS sequence"/>
</dbReference>
<name>A0A292Q388_9PEZI</name>
<feature type="compositionally biased region" description="Low complexity" evidence="1">
    <location>
        <begin position="82"/>
        <end position="95"/>
    </location>
</feature>
<sequence>HSVEERRTTLALKSFGASTTLYRSFRCRSPLNFLNPQHRFTRHPQTFSYLALPSFGIVHDNTKCEDFSSPFNPPCSPGPHPTATTTSITTRYNGR</sequence>
<organism evidence="2 3">
    <name type="scientific">Tuber aestivum</name>
    <name type="common">summer truffle</name>
    <dbReference type="NCBI Taxonomy" id="59557"/>
    <lineage>
        <taxon>Eukaryota</taxon>
        <taxon>Fungi</taxon>
        <taxon>Dikarya</taxon>
        <taxon>Ascomycota</taxon>
        <taxon>Pezizomycotina</taxon>
        <taxon>Pezizomycetes</taxon>
        <taxon>Pezizales</taxon>
        <taxon>Tuberaceae</taxon>
        <taxon>Tuber</taxon>
    </lineage>
</organism>
<dbReference type="AlphaFoldDB" id="A0A292Q388"/>
<keyword evidence="3" id="KW-1185">Reference proteome</keyword>
<protein>
    <submittedName>
        <fullName evidence="2">Uncharacterized protein</fullName>
    </submittedName>
</protein>
<evidence type="ECO:0000256" key="1">
    <source>
        <dbReference type="SAM" id="MobiDB-lite"/>
    </source>
</evidence>
<dbReference type="EMBL" id="LN890972">
    <property type="protein sequence ID" value="CUS13425.1"/>
    <property type="molecule type" value="Genomic_DNA"/>
</dbReference>
<feature type="region of interest" description="Disordered" evidence="1">
    <location>
        <begin position="71"/>
        <end position="95"/>
    </location>
</feature>
<evidence type="ECO:0000313" key="2">
    <source>
        <dbReference type="EMBL" id="CUS13425.1"/>
    </source>
</evidence>
<accession>A0A292Q388</accession>
<reference evidence="2" key="1">
    <citation type="submission" date="2015-10" db="EMBL/GenBank/DDBJ databases">
        <authorList>
            <person name="Regsiter A."/>
            <person name="william w."/>
        </authorList>
    </citation>
    <scope>NUCLEOTIDE SEQUENCE</scope>
    <source>
        <strain evidence="2">Montdore</strain>
    </source>
</reference>